<dbReference type="Gene3D" id="3.30.200.160">
    <property type="entry name" value="TFIIIC, subcomplex tauA, subunit Sfc1, barrel domain"/>
    <property type="match status" value="1"/>
</dbReference>
<dbReference type="InterPro" id="IPR041499">
    <property type="entry name" value="Tfc1/Sfc1_N"/>
</dbReference>
<sequence length="641" mass="72949">MVEESSLARLSPTPEYSGALAKEYTLDIPRIPSLELPLRVSSKPQSVRKAVQMCGGLQHVKEALNERRGLEDAQKGLELYLNEGKDAHGSDQFFNEHPIIGKRVPFRDESVILKIQVPQGTMARFGGDVKQALASLNSKEVRVTPVAIVNNTIKFREMSDFQIRLDNVPSAKDFKNSFGSLEWGNFKKYVESVPDNDSRPFENISKMTVNRSEKCPSNDFQLPPPPRFSMVGLPLLYKYTTNPFAKREANGTTEVSSTYIRNYQQFVHDVAEGTSIPVKPHELLQKDFATAQATGVYPGTKKESKFYESLLECVEILKRLFEERSVWVKRHLDGIVPKNIYHTIKVALALVSYRFTTGPWRNTYIRLGVDPRSSPEYAKYQTEYFKIERKMLKSPVASKNIPRPPPPVFESDAPGDIDSRFKFNGRQIPWYFMLQIDLLTDEPNIREVFDKAQFLPQANELTGWFDELDLAKIRRIVKYELGCMVQGNFAFNKYKLKYYKSMLYVKESMITGQKKDTEGDIDMAELNHDKQSISDTATPNDIEEAEEDEDNGVATGEADEVVLAAEEADEDDNIRVDVPEGDDEVTNNHDDDEDAADADDDEFDPKSATFQEIIERISKINSETAQRLARDLNGFIYETKM</sequence>
<feature type="region of interest" description="Disordered" evidence="5">
    <location>
        <begin position="525"/>
        <end position="555"/>
    </location>
</feature>
<reference evidence="9" key="1">
    <citation type="journal article" date="2013" name="Genome Announc.">
        <title>Genome sequence of the food spoilage yeast Zygosaccharomyces bailii CLIB 213(T).</title>
        <authorList>
            <person name="Galeote V."/>
            <person name="Bigey F."/>
            <person name="Devillers H."/>
            <person name="Neuveglise C."/>
            <person name="Dequin S."/>
        </authorList>
    </citation>
    <scope>NUCLEOTIDE SEQUENCE [LARGE SCALE GENOMIC DNA]</scope>
    <source>
        <strain evidence="9">CLIB 213 / ATCC 58445 / CBS 680 / CCRC 21525 / NBRC 1098 / NCYC 1416 / NRRL Y-2227</strain>
    </source>
</reference>
<dbReference type="GO" id="GO:0005634">
    <property type="term" value="C:nucleus"/>
    <property type="evidence" value="ECO:0007669"/>
    <property type="project" value="UniProtKB-SubCell"/>
</dbReference>
<dbReference type="InterPro" id="IPR042536">
    <property type="entry name" value="TFIIIC_tauA_Sfc1"/>
</dbReference>
<dbReference type="InterPro" id="IPR040454">
    <property type="entry name" value="TF_IIIC_Tfc1/Sfc1"/>
</dbReference>
<feature type="region of interest" description="Disordered" evidence="5">
    <location>
        <begin position="567"/>
        <end position="605"/>
    </location>
</feature>
<organism evidence="8 9">
    <name type="scientific">Zygosaccharomyces bailii (strain CLIB 213 / ATCC 58445 / CBS 680 / BCRC 21525 / NBRC 1098 / NCYC 1416 / NRRL Y-2227)</name>
    <dbReference type="NCBI Taxonomy" id="1333698"/>
    <lineage>
        <taxon>Eukaryota</taxon>
        <taxon>Fungi</taxon>
        <taxon>Dikarya</taxon>
        <taxon>Ascomycota</taxon>
        <taxon>Saccharomycotina</taxon>
        <taxon>Saccharomycetes</taxon>
        <taxon>Saccharomycetales</taxon>
        <taxon>Saccharomycetaceae</taxon>
        <taxon>Zygosaccharomyces</taxon>
    </lineage>
</organism>
<dbReference type="GO" id="GO:0001003">
    <property type="term" value="F:RNA polymerase III type 2 promoter sequence-specific DNA binding"/>
    <property type="evidence" value="ECO:0007669"/>
    <property type="project" value="TreeGrafter"/>
</dbReference>
<name>A0A8J2T600_ZYGB2</name>
<dbReference type="FunFam" id="3.30.200.160:FF:000005">
    <property type="entry name" value="TFC1-like protein"/>
    <property type="match status" value="1"/>
</dbReference>
<comment type="subcellular location">
    <subcellularLocation>
        <location evidence="1">Nucleus</location>
    </subcellularLocation>
</comment>
<dbReference type="AlphaFoldDB" id="A0A8J2T600"/>
<accession>A0A8J2T600</accession>
<keyword evidence="3" id="KW-0804">Transcription</keyword>
<feature type="domain" description="Transcription factor IIIC subunit 5 HTH" evidence="6">
    <location>
        <begin position="222"/>
        <end position="386"/>
    </location>
</feature>
<proteinExistence type="predicted"/>
<feature type="compositionally biased region" description="Acidic residues" evidence="5">
    <location>
        <begin position="541"/>
        <end position="551"/>
    </location>
</feature>
<dbReference type="InterPro" id="IPR019136">
    <property type="entry name" value="TF_IIIC_su-5_HTH"/>
</dbReference>
<evidence type="ECO:0000259" key="6">
    <source>
        <dbReference type="Pfam" id="PF09734"/>
    </source>
</evidence>
<dbReference type="OrthoDB" id="5598268at2759"/>
<evidence type="ECO:0000256" key="2">
    <source>
        <dbReference type="ARBA" id="ARBA00023125"/>
    </source>
</evidence>
<evidence type="ECO:0000259" key="7">
    <source>
        <dbReference type="Pfam" id="PF17682"/>
    </source>
</evidence>
<dbReference type="PANTHER" id="PTHR13230:SF5">
    <property type="entry name" value="GENERAL TRANSCRIPTION FACTOR 3C POLYPEPTIDE 5"/>
    <property type="match status" value="1"/>
</dbReference>
<keyword evidence="4" id="KW-0539">Nucleus</keyword>
<dbReference type="GO" id="GO:0006384">
    <property type="term" value="P:transcription initiation at RNA polymerase III promoter"/>
    <property type="evidence" value="ECO:0007669"/>
    <property type="project" value="InterPro"/>
</dbReference>
<dbReference type="PANTHER" id="PTHR13230">
    <property type="entry name" value="GENERAL TRANSCRIPTION FACTOR IIIC, POLYPEPTIDE 5"/>
    <property type="match status" value="1"/>
</dbReference>
<feature type="domain" description="Transcription factor IIIC subunit Tfc1/Sfc1 triple barrel" evidence="7">
    <location>
        <begin position="33"/>
        <end position="163"/>
    </location>
</feature>
<dbReference type="GO" id="GO:0000127">
    <property type="term" value="C:transcription factor TFIIIC complex"/>
    <property type="evidence" value="ECO:0007669"/>
    <property type="project" value="InterPro"/>
</dbReference>
<evidence type="ECO:0000313" key="8">
    <source>
        <dbReference type="EMBL" id="CDF89664.1"/>
    </source>
</evidence>
<keyword evidence="9" id="KW-1185">Reference proteome</keyword>
<dbReference type="EMBL" id="HG316457">
    <property type="protein sequence ID" value="CDF89664.1"/>
    <property type="molecule type" value="Genomic_DNA"/>
</dbReference>
<gene>
    <name evidence="8" type="ORF">BN860_09714g</name>
</gene>
<keyword evidence="2" id="KW-0238">DNA-binding</keyword>
<dbReference type="GO" id="GO:0001002">
    <property type="term" value="F:RNA polymerase III type 1 promoter sequence-specific DNA binding"/>
    <property type="evidence" value="ECO:0007669"/>
    <property type="project" value="TreeGrafter"/>
</dbReference>
<dbReference type="Proteomes" id="UP000019375">
    <property type="component" value="Unassembled WGS sequence"/>
</dbReference>
<protein>
    <submittedName>
        <fullName evidence="8">ZYBA0S04-09714g1_1</fullName>
    </submittedName>
</protein>
<evidence type="ECO:0000256" key="5">
    <source>
        <dbReference type="SAM" id="MobiDB-lite"/>
    </source>
</evidence>
<evidence type="ECO:0000256" key="3">
    <source>
        <dbReference type="ARBA" id="ARBA00023163"/>
    </source>
</evidence>
<feature type="compositionally biased region" description="Acidic residues" evidence="5">
    <location>
        <begin position="579"/>
        <end position="603"/>
    </location>
</feature>
<dbReference type="Pfam" id="PF09734">
    <property type="entry name" value="Tau95"/>
    <property type="match status" value="1"/>
</dbReference>
<dbReference type="Pfam" id="PF17682">
    <property type="entry name" value="Tau95_N"/>
    <property type="match status" value="1"/>
</dbReference>
<evidence type="ECO:0000256" key="1">
    <source>
        <dbReference type="ARBA" id="ARBA00004123"/>
    </source>
</evidence>
<evidence type="ECO:0000313" key="9">
    <source>
        <dbReference type="Proteomes" id="UP000019375"/>
    </source>
</evidence>
<evidence type="ECO:0000256" key="4">
    <source>
        <dbReference type="ARBA" id="ARBA00023242"/>
    </source>
</evidence>